<dbReference type="InterPro" id="IPR011335">
    <property type="entry name" value="Restrct_endonuc-II-like"/>
</dbReference>
<dbReference type="SUPFAM" id="SSF52980">
    <property type="entry name" value="Restriction endonuclease-like"/>
    <property type="match status" value="1"/>
</dbReference>
<evidence type="ECO:0000256" key="1">
    <source>
        <dbReference type="SAM" id="Coils"/>
    </source>
</evidence>
<keyword evidence="3" id="KW-1185">Reference proteome</keyword>
<feature type="coiled-coil region" evidence="1">
    <location>
        <begin position="49"/>
        <end position="76"/>
    </location>
</feature>
<name>A0A059KHV3_9BURK</name>
<dbReference type="RefSeq" id="WP_037484520.1">
    <property type="nucleotide sequence ID" value="NZ_AZRA01000102.1"/>
</dbReference>
<accession>A0A059KHV3</accession>
<keyword evidence="1" id="KW-0175">Coiled coil</keyword>
<protein>
    <submittedName>
        <fullName evidence="2">Uncharacterized protein</fullName>
    </submittedName>
</protein>
<gene>
    <name evidence="2" type="ORF">X805_33930</name>
</gene>
<dbReference type="Proteomes" id="UP000026714">
    <property type="component" value="Unassembled WGS sequence"/>
</dbReference>
<evidence type="ECO:0000313" key="3">
    <source>
        <dbReference type="Proteomes" id="UP000026714"/>
    </source>
</evidence>
<dbReference type="eggNOG" id="COG1373">
    <property type="taxonomic scope" value="Bacteria"/>
</dbReference>
<dbReference type="EMBL" id="AZRA01000102">
    <property type="protein sequence ID" value="KDB51022.1"/>
    <property type="molecule type" value="Genomic_DNA"/>
</dbReference>
<dbReference type="STRING" id="34103.SAMN05421778_103280"/>
<organism evidence="2 3">
    <name type="scientific">Sphaerotilus natans subsp. natans DSM 6575</name>
    <dbReference type="NCBI Taxonomy" id="1286631"/>
    <lineage>
        <taxon>Bacteria</taxon>
        <taxon>Pseudomonadati</taxon>
        <taxon>Pseudomonadota</taxon>
        <taxon>Betaproteobacteria</taxon>
        <taxon>Burkholderiales</taxon>
        <taxon>Sphaerotilaceae</taxon>
        <taxon>Sphaerotilus</taxon>
    </lineage>
</organism>
<dbReference type="AlphaFoldDB" id="A0A059KHV3"/>
<proteinExistence type="predicted"/>
<comment type="caution">
    <text evidence="2">The sequence shown here is derived from an EMBL/GenBank/DDBJ whole genome shotgun (WGS) entry which is preliminary data.</text>
</comment>
<evidence type="ECO:0000313" key="2">
    <source>
        <dbReference type="EMBL" id="KDB51022.1"/>
    </source>
</evidence>
<reference evidence="2 3" key="1">
    <citation type="journal article" date="2014" name="FEMS Microbiol. Ecol.">
        <title>Sphaerotilus natans encrusted with nanoball-shaped Fe(III) oxide minerals formed by nitrate-reducing mixotrophic Fe(II) oxidation.</title>
        <authorList>
            <person name="Park S."/>
            <person name="Kim D.H."/>
            <person name="Lee J.H."/>
            <person name="Hur H.G."/>
        </authorList>
    </citation>
    <scope>NUCLEOTIDE SEQUENCE [LARGE SCALE GENOMIC DNA]</scope>
    <source>
        <strain evidence="2 3">DSM 6575</strain>
    </source>
</reference>
<sequence>MALYRCNRCGHLSEQADELIGSSLPCPSCRTDNAVYPTVRFVQSMLTRYFAARRDLTAARAEIETLRQQAAEAAQAGSQEAPPSVYSMPMDFDPTSSDHFCSKVQVAPVLDWLRQHQATVDLDPRALDTSGPFDAIAGQIAEQPRLLGEIIERVRSAQKQDYSFINLDLSRRTPEDACALRDFCQALAEGGLLAKYLSQPGDPVVRLSLHRSAENRRFFDGGWLEWWSFMLALRHLLNVGADFSVGRDIGLSWPKDDGHKLDALFLLDSRRPLALQCLTGDPAPHVDRLLHLRDRLGIDPAHYLLCAADLSARQAESLTQRTGLPVATLDALKPMLRETVRALRQQSRR</sequence>